<evidence type="ECO:0000256" key="1">
    <source>
        <dbReference type="ARBA" id="ARBA00004571"/>
    </source>
</evidence>
<dbReference type="AlphaFoldDB" id="A0A839V322"/>
<dbReference type="CDD" id="cd01347">
    <property type="entry name" value="ligand_gated_channel"/>
    <property type="match status" value="1"/>
</dbReference>
<organism evidence="16 17">
    <name type="scientific">Endobacter medicaginis</name>
    <dbReference type="NCBI Taxonomy" id="1181271"/>
    <lineage>
        <taxon>Bacteria</taxon>
        <taxon>Pseudomonadati</taxon>
        <taxon>Pseudomonadota</taxon>
        <taxon>Alphaproteobacteria</taxon>
        <taxon>Acetobacterales</taxon>
        <taxon>Acetobacteraceae</taxon>
        <taxon>Endobacter</taxon>
    </lineage>
</organism>
<evidence type="ECO:0000256" key="12">
    <source>
        <dbReference type="SAM" id="MobiDB-lite"/>
    </source>
</evidence>
<keyword evidence="3 9" id="KW-1134">Transmembrane beta strand</keyword>
<feature type="domain" description="TonB-dependent receptor-like beta-barrel" evidence="14">
    <location>
        <begin position="345"/>
        <end position="837"/>
    </location>
</feature>
<protein>
    <submittedName>
        <fullName evidence="16">Iron complex outermembrane receptor protein</fullName>
    </submittedName>
</protein>
<dbReference type="InterPro" id="IPR037066">
    <property type="entry name" value="Plug_dom_sf"/>
</dbReference>
<evidence type="ECO:0000259" key="15">
    <source>
        <dbReference type="Pfam" id="PF07715"/>
    </source>
</evidence>
<dbReference type="EMBL" id="JACHXV010000005">
    <property type="protein sequence ID" value="MBB3173972.1"/>
    <property type="molecule type" value="Genomic_DNA"/>
</dbReference>
<dbReference type="PANTHER" id="PTHR47234">
    <property type="match status" value="1"/>
</dbReference>
<dbReference type="InterPro" id="IPR039426">
    <property type="entry name" value="TonB-dep_rcpt-like"/>
</dbReference>
<feature type="compositionally biased region" description="Low complexity" evidence="12">
    <location>
        <begin position="60"/>
        <end position="76"/>
    </location>
</feature>
<name>A0A839V322_9PROT</name>
<dbReference type="PANTHER" id="PTHR47234:SF3">
    <property type="entry name" value="SECRETIN_TONB SHORT N-TERMINAL DOMAIN-CONTAINING PROTEIN"/>
    <property type="match status" value="1"/>
</dbReference>
<evidence type="ECO:0000256" key="5">
    <source>
        <dbReference type="ARBA" id="ARBA00022729"/>
    </source>
</evidence>
<dbReference type="InterPro" id="IPR000531">
    <property type="entry name" value="Beta-barrel_TonB"/>
</dbReference>
<dbReference type="Gene3D" id="2.170.130.10">
    <property type="entry name" value="TonB-dependent receptor, plug domain"/>
    <property type="match status" value="1"/>
</dbReference>
<evidence type="ECO:0000256" key="8">
    <source>
        <dbReference type="ARBA" id="ARBA00023237"/>
    </source>
</evidence>
<proteinExistence type="inferred from homology"/>
<feature type="region of interest" description="Disordered" evidence="12">
    <location>
        <begin position="55"/>
        <end position="100"/>
    </location>
</feature>
<evidence type="ECO:0000256" key="7">
    <source>
        <dbReference type="ARBA" id="ARBA00023136"/>
    </source>
</evidence>
<evidence type="ECO:0000256" key="13">
    <source>
        <dbReference type="SAM" id="SignalP"/>
    </source>
</evidence>
<comment type="similarity">
    <text evidence="9 11">Belongs to the TonB-dependent receptor family.</text>
</comment>
<gene>
    <name evidence="16" type="ORF">FHR90_001804</name>
</gene>
<evidence type="ECO:0000256" key="2">
    <source>
        <dbReference type="ARBA" id="ARBA00022448"/>
    </source>
</evidence>
<dbReference type="InterPro" id="IPR010916">
    <property type="entry name" value="TonB_box_CS"/>
</dbReference>
<comment type="subcellular location">
    <subcellularLocation>
        <location evidence="1 9">Cell outer membrane</location>
        <topology evidence="1 9">Multi-pass membrane protein</topology>
    </subcellularLocation>
</comment>
<evidence type="ECO:0000256" key="11">
    <source>
        <dbReference type="RuleBase" id="RU003357"/>
    </source>
</evidence>
<evidence type="ECO:0000256" key="4">
    <source>
        <dbReference type="ARBA" id="ARBA00022692"/>
    </source>
</evidence>
<dbReference type="InterPro" id="IPR012910">
    <property type="entry name" value="Plug_dom"/>
</dbReference>
<dbReference type="GO" id="GO:0009279">
    <property type="term" value="C:cell outer membrane"/>
    <property type="evidence" value="ECO:0007669"/>
    <property type="project" value="UniProtKB-SubCell"/>
</dbReference>
<keyword evidence="7 9" id="KW-0472">Membrane</keyword>
<evidence type="ECO:0000313" key="16">
    <source>
        <dbReference type="EMBL" id="MBB3173972.1"/>
    </source>
</evidence>
<dbReference type="SUPFAM" id="SSF56935">
    <property type="entry name" value="Porins"/>
    <property type="match status" value="1"/>
</dbReference>
<sequence length="879" mass="95262">MPTSATRIAQNRRWRLALLLGVCPLTLTMLGAAAQAQTASTTTHTVHHKKKTVASHRKAAAGPAATAAAAAASSPQPGMPAPAVVSRRRGSSAPVDTSESVIVTGSRVSRKARDSTTPVDVITSAQLARTGQPNLVGALITTNASINTKAMGADTANLTSSIRLRGLNPNQTLVLIDGKRRNGTSNITADGGPEGGATPVDINLIPAAAIDHIEVLRDGAAAQYGSDAIAGVVNVILKKNASGSVSFLTGANAYNGDGWQYQFDADKGFYFGNDGYVHASFQSYHADHFVTNTVDDRAAAGGFPANSNKILSTPEETRQTASLAWGSTVAPDFIGGLQTYGFVSYGRRYAESYENYRTPTRLPQVWPIGFSPLETVYENQYGATLGLKAPDMFGFHVDLSTTWGQDNLDIGNKNTANTRLYSPDTAANYAAILQYGYLGGYTPTTVRAQTMITSQWTNNLDFSRAFHVFRMPMTLAFGAEERMEDYKLGSGDPASWLLGGTQGFAGLLPSNAGQWHRDVWAGYIDDDMHPLKQWDLDLAGRYEYYTDSQHTFTGKVSTRYDFTKQIAVRGTVGNGFRAPTLAEEHFSALNVSPTGAQGILAANSPAASAIGAIPLKPERSWNIGGGIVLAPVQDMTVTVDVYQINIRDRVVLAGGLAGDAAAEAIEATGTVLPVFSAANNADVSAQYFANGVSTRTQGLDLNWNYLTRFGRWGRVTWTADLDLNRTRVTHIGNDSTPDHNPYANAQTVGWLTTASPRSKLILNAFWQIQKFDVNVRQTRWGQTKNNVTYQDQETDPNLQYSNQYFYEFKNTPRWTTDLEVGYRLLDNLHLAVGGNNLFNIRPRRMPGITSYLGVQYYDIDSAQVPMTGGFYYGRVNLTF</sequence>
<evidence type="ECO:0000259" key="14">
    <source>
        <dbReference type="Pfam" id="PF00593"/>
    </source>
</evidence>
<dbReference type="Pfam" id="PF07715">
    <property type="entry name" value="Plug"/>
    <property type="match status" value="1"/>
</dbReference>
<evidence type="ECO:0000313" key="17">
    <source>
        <dbReference type="Proteomes" id="UP000557688"/>
    </source>
</evidence>
<dbReference type="Gene3D" id="2.40.170.20">
    <property type="entry name" value="TonB-dependent receptor, beta-barrel domain"/>
    <property type="match status" value="1"/>
</dbReference>
<keyword evidence="8 9" id="KW-0998">Cell outer membrane</keyword>
<dbReference type="PROSITE" id="PS00430">
    <property type="entry name" value="TONB_DEPENDENT_REC_1"/>
    <property type="match status" value="1"/>
</dbReference>
<evidence type="ECO:0000256" key="9">
    <source>
        <dbReference type="PROSITE-ProRule" id="PRU01360"/>
    </source>
</evidence>
<feature type="domain" description="TonB-dependent receptor plug" evidence="15">
    <location>
        <begin position="112"/>
        <end position="232"/>
    </location>
</feature>
<keyword evidence="5 13" id="KW-0732">Signal</keyword>
<accession>A0A839V322</accession>
<feature type="short sequence motif" description="TonB box" evidence="10">
    <location>
        <begin position="100"/>
        <end position="106"/>
    </location>
</feature>
<feature type="signal peptide" evidence="13">
    <location>
        <begin position="1"/>
        <end position="34"/>
    </location>
</feature>
<dbReference type="Proteomes" id="UP000557688">
    <property type="component" value="Unassembled WGS sequence"/>
</dbReference>
<dbReference type="PROSITE" id="PS52016">
    <property type="entry name" value="TONB_DEPENDENT_REC_3"/>
    <property type="match status" value="1"/>
</dbReference>
<evidence type="ECO:0000256" key="3">
    <source>
        <dbReference type="ARBA" id="ARBA00022452"/>
    </source>
</evidence>
<keyword evidence="6 10" id="KW-0798">TonB box</keyword>
<feature type="chain" id="PRO_5032925360" evidence="13">
    <location>
        <begin position="35"/>
        <end position="879"/>
    </location>
</feature>
<keyword evidence="16" id="KW-0675">Receptor</keyword>
<dbReference type="InterPro" id="IPR036942">
    <property type="entry name" value="Beta-barrel_TonB_sf"/>
</dbReference>
<keyword evidence="17" id="KW-1185">Reference proteome</keyword>
<evidence type="ECO:0000256" key="6">
    <source>
        <dbReference type="ARBA" id="ARBA00023077"/>
    </source>
</evidence>
<dbReference type="Pfam" id="PF00593">
    <property type="entry name" value="TonB_dep_Rec_b-barrel"/>
    <property type="match status" value="1"/>
</dbReference>
<evidence type="ECO:0000256" key="10">
    <source>
        <dbReference type="PROSITE-ProRule" id="PRU10143"/>
    </source>
</evidence>
<keyword evidence="2 9" id="KW-0813">Transport</keyword>
<reference evidence="16 17" key="1">
    <citation type="submission" date="2020-08" db="EMBL/GenBank/DDBJ databases">
        <title>Genomic Encyclopedia of Type Strains, Phase III (KMG-III): the genomes of soil and plant-associated and newly described type strains.</title>
        <authorList>
            <person name="Whitman W."/>
        </authorList>
    </citation>
    <scope>NUCLEOTIDE SEQUENCE [LARGE SCALE GENOMIC DNA]</scope>
    <source>
        <strain evidence="16 17">CECT 8088</strain>
    </source>
</reference>
<keyword evidence="4 9" id="KW-0812">Transmembrane</keyword>
<dbReference type="RefSeq" id="WP_246330136.1">
    <property type="nucleotide sequence ID" value="NZ_JACHXV010000005.1"/>
</dbReference>
<comment type="caution">
    <text evidence="16">The sequence shown here is derived from an EMBL/GenBank/DDBJ whole genome shotgun (WGS) entry which is preliminary data.</text>
</comment>